<dbReference type="PANTHER" id="PTHR43642:SF1">
    <property type="entry name" value="HYBRID SIGNAL TRANSDUCTION HISTIDINE KINASE G"/>
    <property type="match status" value="1"/>
</dbReference>
<name>M3I6H2_LEPIR</name>
<accession>M3I6H2</accession>
<evidence type="ECO:0000313" key="1">
    <source>
        <dbReference type="EMBL" id="EMG10991.1"/>
    </source>
</evidence>
<dbReference type="InterPro" id="IPR053159">
    <property type="entry name" value="Hybrid_Histidine_Kinase"/>
</dbReference>
<comment type="caution">
    <text evidence="1">The sequence shown here is derived from an EMBL/GenBank/DDBJ whole genome shotgun (WGS) entry which is preliminary data.</text>
</comment>
<dbReference type="AlphaFoldDB" id="M3I6H2"/>
<evidence type="ECO:0008006" key="3">
    <source>
        <dbReference type="Google" id="ProtNLM"/>
    </source>
</evidence>
<dbReference type="Proteomes" id="UP000011776">
    <property type="component" value="Unassembled WGS sequence"/>
</dbReference>
<evidence type="ECO:0000313" key="2">
    <source>
        <dbReference type="Proteomes" id="UP000011776"/>
    </source>
</evidence>
<gene>
    <name evidence="1" type="ORF">LEP1GSC151_1480</name>
</gene>
<dbReference type="PANTHER" id="PTHR43642">
    <property type="entry name" value="HYBRID SIGNAL TRANSDUCTION HISTIDINE KINASE G"/>
    <property type="match status" value="1"/>
</dbReference>
<protein>
    <recommendedName>
        <fullName evidence="3">Tetratricopeptide repeat protein</fullName>
    </recommendedName>
</protein>
<reference evidence="1 2" key="1">
    <citation type="submission" date="2013-02" db="EMBL/GenBank/DDBJ databases">
        <authorList>
            <person name="Harkins D.M."/>
            <person name="Durkin A.S."/>
            <person name="Brinkac L.M."/>
            <person name="Haft D.H."/>
            <person name="Selengut J.D."/>
            <person name="Sanka R."/>
            <person name="DePew J."/>
            <person name="Purushe J."/>
            <person name="Tulsiani S.M."/>
            <person name="Graham G.C."/>
            <person name="Burns M.-A."/>
            <person name="Dohnt M.F."/>
            <person name="Smythe L.D."/>
            <person name="McKay D.B."/>
            <person name="Craig S.B."/>
            <person name="Vinetz J.M."/>
            <person name="Sutton G.G."/>
            <person name="Nierman W.C."/>
            <person name="Fouts D.E."/>
        </authorList>
    </citation>
    <scope>NUCLEOTIDE SEQUENCE [LARGE SCALE GENOMIC DNA]</scope>
    <source>
        <strain evidence="1 2">LT2186</strain>
    </source>
</reference>
<dbReference type="BioCyc" id="LINT1001599:G11K9-2013-MONOMER"/>
<organism evidence="1 2">
    <name type="scientific">Leptospira interrogans serovar Grippotyphosa str. LT2186</name>
    <dbReference type="NCBI Taxonomy" id="1001599"/>
    <lineage>
        <taxon>Bacteria</taxon>
        <taxon>Pseudomonadati</taxon>
        <taxon>Spirochaetota</taxon>
        <taxon>Spirochaetia</taxon>
        <taxon>Leptospirales</taxon>
        <taxon>Leptospiraceae</taxon>
        <taxon>Leptospira</taxon>
    </lineage>
</organism>
<sequence>MTDPSHIWAVNLLISAIPMAYNKEPALFPVICLKMANLLLKFGNLSDSYGYSCYGMVLVGQGDYKGAYDFCELAVKLSEKYINSGGYTKAANILANYSSSFVKHLKFSEEINIKCVQSALDSGEFLHGSYAAMNDASNVLFQGKNLEILKPKINELLKFVRKVKIILQSIQSWEPHSYFPI</sequence>
<proteinExistence type="predicted"/>
<dbReference type="EMBL" id="AFME02000205">
    <property type="protein sequence ID" value="EMG10991.1"/>
    <property type="molecule type" value="Genomic_DNA"/>
</dbReference>